<gene>
    <name evidence="3" type="ORF">M23134_04526</name>
</gene>
<name>A1ZWA7_MICM2</name>
<dbReference type="InterPro" id="IPR012878">
    <property type="entry name" value="Beta-AFase-like_GH127_cat"/>
</dbReference>
<evidence type="ECO:0000313" key="4">
    <source>
        <dbReference type="Proteomes" id="UP000004095"/>
    </source>
</evidence>
<dbReference type="PANTHER" id="PTHR43465:SF2">
    <property type="entry name" value="DUF1680 DOMAIN PROTEIN (AFU_ORTHOLOGUE AFUA_1G08910)"/>
    <property type="match status" value="1"/>
</dbReference>
<dbReference type="OrthoDB" id="9757939at2"/>
<dbReference type="InterPro" id="IPR049174">
    <property type="entry name" value="Beta-AFase-like"/>
</dbReference>
<dbReference type="InterPro" id="IPR008928">
    <property type="entry name" value="6-hairpin_glycosidase_sf"/>
</dbReference>
<evidence type="ECO:0000259" key="1">
    <source>
        <dbReference type="Pfam" id="PF07944"/>
    </source>
</evidence>
<dbReference type="PANTHER" id="PTHR43465">
    <property type="entry name" value="DUF1680 DOMAIN PROTEIN (AFU_ORTHOLOGUE AFUA_1G08910)"/>
    <property type="match status" value="1"/>
</dbReference>
<feature type="domain" description="Non-reducing end beta-L-arabinofuranosidase-like GH127 middle" evidence="2">
    <location>
        <begin position="441"/>
        <end position="532"/>
    </location>
</feature>
<sequence length="657" mass="75310">MSENPFKLINTVAQKYEWLAFGHIKPKGWVLEQMQRDLTDGFLGKLDELVPELTKEDDIYGQNRLSKNVKSKDLGNKSEDKKWEVQYLWWNSETQSNWRDGYIRAAVLTSNQAILEKVQKYVEHILSCQDPDGYLGIYDRELRYNFDNENGELWAQACLLRGLLAYYEATQEQKVLNAVVKAVRVTMQAYPPHASNPFGVKASFAGVGHGLIFTDVVDRLYQLTKEKVYLEYSLWLYENYSQNTLSEQDIQYKNAINPAYKFKGHGVHTYEHIRALVTAYYASGNPSLKKALGDYLTKLEKCITPSGGPVGDEWVAERYGDATETGYEYCSIHELLDSYTHLLQKTGDMQWADKAEWLLFNAAQGARHPQESCIAYLKTDNSYAMVGKFRPGDVCQEGEVEQVRYKYSPTHQDAAVCCNPNAGRIYPYYVKSMWLRSQTGLVAALYGASVLDTEINGISLKIEQKTNYPFEQQIAFELTLDQPQTFEFCLRQPAWATGAQIHIEGSKATKQDQLWVIHKQWETGDVVTVNFEAKVEVRQDQKQDCYLSYGSLLYALPIKAERTVHKSHPVEGFYDLYYTTNENINYYFDKTEAGKFEHQLQQVNTENPWGDPASLLKGKLWNTQGQLQEVTLWPLGSTILRRVTFEPKPLPEGNQTS</sequence>
<dbReference type="Proteomes" id="UP000004095">
    <property type="component" value="Unassembled WGS sequence"/>
</dbReference>
<comment type="caution">
    <text evidence="3">The sequence shown here is derived from an EMBL/GenBank/DDBJ whole genome shotgun (WGS) entry which is preliminary data.</text>
</comment>
<feature type="domain" description="Non-reducing end beta-L-arabinofuranosidase-like GH127 catalytic" evidence="1">
    <location>
        <begin position="63"/>
        <end position="428"/>
    </location>
</feature>
<accession>A1ZWA7</accession>
<organism evidence="3 4">
    <name type="scientific">Microscilla marina ATCC 23134</name>
    <dbReference type="NCBI Taxonomy" id="313606"/>
    <lineage>
        <taxon>Bacteria</taxon>
        <taxon>Pseudomonadati</taxon>
        <taxon>Bacteroidota</taxon>
        <taxon>Cytophagia</taxon>
        <taxon>Cytophagales</taxon>
        <taxon>Microscillaceae</taxon>
        <taxon>Microscilla</taxon>
    </lineage>
</organism>
<dbReference type="InterPro" id="IPR049046">
    <property type="entry name" value="Beta-AFase-like_GH127_middle"/>
</dbReference>
<evidence type="ECO:0000259" key="2">
    <source>
        <dbReference type="Pfam" id="PF20736"/>
    </source>
</evidence>
<dbReference type="eggNOG" id="COG3533">
    <property type="taxonomic scope" value="Bacteria"/>
</dbReference>
<dbReference type="RefSeq" id="WP_002703015.1">
    <property type="nucleotide sequence ID" value="NZ_AAWS01000050.1"/>
</dbReference>
<reference evidence="3 4" key="1">
    <citation type="submission" date="2007-01" db="EMBL/GenBank/DDBJ databases">
        <authorList>
            <person name="Haygood M."/>
            <person name="Podell S."/>
            <person name="Anderson C."/>
            <person name="Hopkinson B."/>
            <person name="Roe K."/>
            <person name="Barbeau K."/>
            <person name="Gaasterland T."/>
            <person name="Ferriera S."/>
            <person name="Johnson J."/>
            <person name="Kravitz S."/>
            <person name="Beeson K."/>
            <person name="Sutton G."/>
            <person name="Rogers Y.-H."/>
            <person name="Friedman R."/>
            <person name="Frazier M."/>
            <person name="Venter J.C."/>
        </authorList>
    </citation>
    <scope>NUCLEOTIDE SEQUENCE [LARGE SCALE GENOMIC DNA]</scope>
    <source>
        <strain evidence="3 4">ATCC 23134</strain>
    </source>
</reference>
<evidence type="ECO:0000313" key="3">
    <source>
        <dbReference type="EMBL" id="EAY25345.1"/>
    </source>
</evidence>
<dbReference type="SUPFAM" id="SSF48208">
    <property type="entry name" value="Six-hairpin glycosidases"/>
    <property type="match status" value="1"/>
</dbReference>
<dbReference type="GO" id="GO:0005975">
    <property type="term" value="P:carbohydrate metabolic process"/>
    <property type="evidence" value="ECO:0007669"/>
    <property type="project" value="InterPro"/>
</dbReference>
<keyword evidence="4" id="KW-1185">Reference proteome</keyword>
<dbReference type="Pfam" id="PF20736">
    <property type="entry name" value="Glyco_hydro127M"/>
    <property type="match status" value="1"/>
</dbReference>
<dbReference type="Pfam" id="PF07944">
    <property type="entry name" value="Beta-AFase-like_GH127_cat"/>
    <property type="match status" value="1"/>
</dbReference>
<dbReference type="AlphaFoldDB" id="A1ZWA7"/>
<protein>
    <recommendedName>
        <fullName evidence="5">Glycosyl hydrolase</fullName>
    </recommendedName>
</protein>
<evidence type="ECO:0008006" key="5">
    <source>
        <dbReference type="Google" id="ProtNLM"/>
    </source>
</evidence>
<proteinExistence type="predicted"/>
<dbReference type="EMBL" id="AAWS01000050">
    <property type="protein sequence ID" value="EAY25345.1"/>
    <property type="molecule type" value="Genomic_DNA"/>
</dbReference>